<comment type="subunit">
    <text evidence="3">Homotrimer.</text>
</comment>
<dbReference type="GO" id="GO:0008674">
    <property type="term" value="F:2-dehydro-3-deoxy-6-phosphogalactonate aldolase activity"/>
    <property type="evidence" value="ECO:0007669"/>
    <property type="project" value="UniProtKB-EC"/>
</dbReference>
<reference evidence="6 7" key="1">
    <citation type="submission" date="2024-05" db="EMBL/GenBank/DDBJ databases">
        <authorList>
            <person name="Park S."/>
        </authorList>
    </citation>
    <scope>NUCLEOTIDE SEQUENCE [LARGE SCALE GENOMIC DNA]</scope>
    <source>
        <strain evidence="6 7">DGU5</strain>
    </source>
</reference>
<evidence type="ECO:0000256" key="3">
    <source>
        <dbReference type="ARBA" id="ARBA00011233"/>
    </source>
</evidence>
<dbReference type="EC" id="4.1.2.21" evidence="6"/>
<dbReference type="Proteomes" id="UP001484535">
    <property type="component" value="Unassembled WGS sequence"/>
</dbReference>
<comment type="similarity">
    <text evidence="2">Belongs to the KHG/KDPG aldolase family.</text>
</comment>
<evidence type="ECO:0000256" key="2">
    <source>
        <dbReference type="ARBA" id="ARBA00006906"/>
    </source>
</evidence>
<dbReference type="CDD" id="cd00452">
    <property type="entry name" value="KDPG_aldolase"/>
    <property type="match status" value="1"/>
</dbReference>
<evidence type="ECO:0000256" key="4">
    <source>
        <dbReference type="ARBA" id="ARBA00023239"/>
    </source>
</evidence>
<protein>
    <submittedName>
        <fullName evidence="6">2-dehydro-3-deoxy-6-phosphogalactonate aldolase</fullName>
        <ecNumber evidence="6">4.1.2.21</ecNumber>
    </submittedName>
</protein>
<evidence type="ECO:0000313" key="7">
    <source>
        <dbReference type="Proteomes" id="UP001484535"/>
    </source>
</evidence>
<dbReference type="PANTHER" id="PTHR30246">
    <property type="entry name" value="2-KETO-3-DEOXY-6-PHOSPHOGLUCONATE ALDOLASE"/>
    <property type="match status" value="1"/>
</dbReference>
<dbReference type="Pfam" id="PF01081">
    <property type="entry name" value="Aldolase"/>
    <property type="match status" value="1"/>
</dbReference>
<dbReference type="InterPro" id="IPR031338">
    <property type="entry name" value="KDPG/KHG_AS_2"/>
</dbReference>
<dbReference type="PANTHER" id="PTHR30246:SF1">
    <property type="entry name" value="2-DEHYDRO-3-DEOXY-6-PHOSPHOGALACTONATE ALDOLASE-RELATED"/>
    <property type="match status" value="1"/>
</dbReference>
<sequence>MSLTLEDALAKVPVIAILRGIKPHEAPAIGSALVDAGILAMEVTFNSPDPLGSVRALCKTLSGRAVIGVGTVLSEQEVRASNKAGARFVVSPNMDPRVIGCSCDLGMKPLPGVATATEAFAAIEAGATALKLFPAATYGPRHLKALKDVLPAEVKVFAVGGVGEPNISQWMEAGASGFGIGSSLYSAGRTAEEVGAKARKLAEFFHGADNRV</sequence>
<gene>
    <name evidence="6" type="ORF">ABDJ38_00070</name>
</gene>
<accession>A0ABV0CRQ9</accession>
<dbReference type="PROSITE" id="PS00160">
    <property type="entry name" value="ALDOLASE_KDPG_KHG_2"/>
    <property type="match status" value="1"/>
</dbReference>
<organism evidence="6 7">
    <name type="scientific">Aurantiacibacter flavus</name>
    <dbReference type="NCBI Taxonomy" id="3145232"/>
    <lineage>
        <taxon>Bacteria</taxon>
        <taxon>Pseudomonadati</taxon>
        <taxon>Pseudomonadota</taxon>
        <taxon>Alphaproteobacteria</taxon>
        <taxon>Sphingomonadales</taxon>
        <taxon>Erythrobacteraceae</taxon>
        <taxon>Aurantiacibacter</taxon>
    </lineage>
</organism>
<dbReference type="Gene3D" id="3.20.20.70">
    <property type="entry name" value="Aldolase class I"/>
    <property type="match status" value="1"/>
</dbReference>
<evidence type="ECO:0000256" key="5">
    <source>
        <dbReference type="ARBA" id="ARBA00023277"/>
    </source>
</evidence>
<dbReference type="InterPro" id="IPR013785">
    <property type="entry name" value="Aldolase_TIM"/>
</dbReference>
<comment type="caution">
    <text evidence="6">The sequence shown here is derived from an EMBL/GenBank/DDBJ whole genome shotgun (WGS) entry which is preliminary data.</text>
</comment>
<dbReference type="NCBIfam" id="NF006600">
    <property type="entry name" value="PRK09140.1"/>
    <property type="match status" value="1"/>
</dbReference>
<name>A0ABV0CRQ9_9SPHN</name>
<proteinExistence type="inferred from homology"/>
<keyword evidence="4 6" id="KW-0456">Lyase</keyword>
<dbReference type="InterPro" id="IPR000887">
    <property type="entry name" value="Aldlse_KDPG_KHG"/>
</dbReference>
<keyword evidence="5" id="KW-0119">Carbohydrate metabolism</keyword>
<comment type="pathway">
    <text evidence="1">Carbohydrate acid metabolism.</text>
</comment>
<keyword evidence="7" id="KW-1185">Reference proteome</keyword>
<evidence type="ECO:0000256" key="1">
    <source>
        <dbReference type="ARBA" id="ARBA00004761"/>
    </source>
</evidence>
<dbReference type="RefSeq" id="WP_346783031.1">
    <property type="nucleotide sequence ID" value="NZ_JBDLBR010000001.1"/>
</dbReference>
<dbReference type="EMBL" id="JBDLBR010000001">
    <property type="protein sequence ID" value="MEN7535568.1"/>
    <property type="molecule type" value="Genomic_DNA"/>
</dbReference>
<evidence type="ECO:0000313" key="6">
    <source>
        <dbReference type="EMBL" id="MEN7535568.1"/>
    </source>
</evidence>
<dbReference type="SUPFAM" id="SSF51569">
    <property type="entry name" value="Aldolase"/>
    <property type="match status" value="1"/>
</dbReference>